<evidence type="ECO:0000313" key="5">
    <source>
        <dbReference type="EMBL" id="GEP68800.1"/>
    </source>
</evidence>
<gene>
    <name evidence="5" type="ORF">CSO01_15150</name>
</gene>
<accession>A0A512PC61</accession>
<feature type="domain" description="Septum formation-related" evidence="4">
    <location>
        <begin position="279"/>
        <end position="373"/>
    </location>
</feature>
<dbReference type="Pfam" id="PF13845">
    <property type="entry name" value="Septum_form"/>
    <property type="match status" value="1"/>
</dbReference>
<dbReference type="OrthoDB" id="4830015at2"/>
<feature type="compositionally biased region" description="Acidic residues" evidence="1">
    <location>
        <begin position="237"/>
        <end position="250"/>
    </location>
</feature>
<evidence type="ECO:0008006" key="7">
    <source>
        <dbReference type="Google" id="ProtNLM"/>
    </source>
</evidence>
<dbReference type="RefSeq" id="WP_146952571.1">
    <property type="nucleotide sequence ID" value="NZ_BAABBJ010000003.1"/>
</dbReference>
<dbReference type="Pfam" id="PF13828">
    <property type="entry name" value="DUF4190"/>
    <property type="match status" value="1"/>
</dbReference>
<feature type="region of interest" description="Disordered" evidence="1">
    <location>
        <begin position="1"/>
        <end position="64"/>
    </location>
</feature>
<dbReference type="Proteomes" id="UP000321798">
    <property type="component" value="Unassembled WGS sequence"/>
</dbReference>
<keyword evidence="6" id="KW-1185">Reference proteome</keyword>
<feature type="transmembrane region" description="Helical" evidence="2">
    <location>
        <begin position="190"/>
        <end position="216"/>
    </location>
</feature>
<feature type="compositionally biased region" description="Low complexity" evidence="1">
    <location>
        <begin position="36"/>
        <end position="51"/>
    </location>
</feature>
<keyword evidence="2" id="KW-0812">Transmembrane</keyword>
<evidence type="ECO:0000256" key="1">
    <source>
        <dbReference type="SAM" id="MobiDB-lite"/>
    </source>
</evidence>
<keyword evidence="2" id="KW-1133">Transmembrane helix</keyword>
<evidence type="ECO:0000259" key="3">
    <source>
        <dbReference type="Pfam" id="PF13828"/>
    </source>
</evidence>
<dbReference type="AlphaFoldDB" id="A0A512PC61"/>
<name>A0A512PC61_9CELL</name>
<keyword evidence="2" id="KW-0472">Membrane</keyword>
<protein>
    <recommendedName>
        <fullName evidence="7">DUF4190 domain-containing protein</fullName>
    </recommendedName>
</protein>
<proteinExistence type="predicted"/>
<evidence type="ECO:0000313" key="6">
    <source>
        <dbReference type="Proteomes" id="UP000321798"/>
    </source>
</evidence>
<dbReference type="InterPro" id="IPR026004">
    <property type="entry name" value="Septum_form"/>
</dbReference>
<reference evidence="5 6" key="1">
    <citation type="submission" date="2019-07" db="EMBL/GenBank/DDBJ databases">
        <title>Whole genome shotgun sequence of Cellulomonas soli NBRC 109434.</title>
        <authorList>
            <person name="Hosoyama A."/>
            <person name="Uohara A."/>
            <person name="Ohji S."/>
            <person name="Ichikawa N."/>
        </authorList>
    </citation>
    <scope>NUCLEOTIDE SEQUENCE [LARGE SCALE GENOMIC DNA]</scope>
    <source>
        <strain evidence="5 6">NBRC 109434</strain>
    </source>
</reference>
<evidence type="ECO:0000259" key="4">
    <source>
        <dbReference type="Pfam" id="PF13845"/>
    </source>
</evidence>
<dbReference type="EMBL" id="BKAL01000004">
    <property type="protein sequence ID" value="GEP68800.1"/>
    <property type="molecule type" value="Genomic_DNA"/>
</dbReference>
<organism evidence="5 6">
    <name type="scientific">Cellulomonas soli</name>
    <dbReference type="NCBI Taxonomy" id="931535"/>
    <lineage>
        <taxon>Bacteria</taxon>
        <taxon>Bacillati</taxon>
        <taxon>Actinomycetota</taxon>
        <taxon>Actinomycetes</taxon>
        <taxon>Micrococcales</taxon>
        <taxon>Cellulomonadaceae</taxon>
        <taxon>Cellulomonas</taxon>
    </lineage>
</organism>
<sequence length="396" mass="39768">MSNDPGSSGETPATEPNAYAAPTPEVDAPTAPVPPAGASYSAPPAPSGYEAVPQAPASNVPVPPAYGAPAAPVYGAPAAPGYGQQPTQPFGAQPPAAQPYGAQPYGAQPPAGQPYGGAPQAPQYGAQPQYGTPYGAAAGGYEQQYAAPPKTDGLAIASLVTSLLGFSAIGLGLGIGALRRIKRTGAGGRGLAIAGIVIGAVWIAAVLAFVLFTFVLGASGAFDDIESVDTGTSTWDDGTDTTDDTADDTADGSTDGDVYMDLDDTVLPDYSLVTGLQVGTCLMYSGTYDLSGSEQVDCSEVHDMEIVSLIEMSGPVELSLSAPDAAWQQASTACESQVEDAAPGLQDSNGWAELYYPHPDQYAAGITTAYCTFTSSGTDLTGSIAAGTLSLTSSGA</sequence>
<evidence type="ECO:0000256" key="2">
    <source>
        <dbReference type="SAM" id="Phobius"/>
    </source>
</evidence>
<feature type="region of interest" description="Disordered" evidence="1">
    <location>
        <begin position="229"/>
        <end position="255"/>
    </location>
</feature>
<dbReference type="InterPro" id="IPR025241">
    <property type="entry name" value="DUF4190"/>
</dbReference>
<feature type="compositionally biased region" description="Polar residues" evidence="1">
    <location>
        <begin position="1"/>
        <end position="11"/>
    </location>
</feature>
<feature type="transmembrane region" description="Helical" evidence="2">
    <location>
        <begin position="154"/>
        <end position="178"/>
    </location>
</feature>
<feature type="compositionally biased region" description="Low complexity" evidence="1">
    <location>
        <begin position="79"/>
        <end position="110"/>
    </location>
</feature>
<feature type="domain" description="DUF4190" evidence="3">
    <location>
        <begin position="154"/>
        <end position="208"/>
    </location>
</feature>
<feature type="region of interest" description="Disordered" evidence="1">
    <location>
        <begin position="79"/>
        <end position="124"/>
    </location>
</feature>
<comment type="caution">
    <text evidence="5">The sequence shown here is derived from an EMBL/GenBank/DDBJ whole genome shotgun (WGS) entry which is preliminary data.</text>
</comment>